<evidence type="ECO:0000259" key="12">
    <source>
        <dbReference type="Pfam" id="PF12972"/>
    </source>
</evidence>
<dbReference type="InterPro" id="IPR007781">
    <property type="entry name" value="NAGLU"/>
</dbReference>
<dbReference type="FunFam" id="3.20.20.80:FF:000107">
    <property type="entry name" value="Alpha-N-acetylglucosaminidase family"/>
    <property type="match status" value="1"/>
</dbReference>
<comment type="similarity">
    <text evidence="6">Belongs to the glycosyl hydrolase 89 family.</text>
</comment>
<feature type="signal peptide" evidence="9">
    <location>
        <begin position="1"/>
        <end position="20"/>
    </location>
</feature>
<dbReference type="InterPro" id="IPR024732">
    <property type="entry name" value="NAGLU_C"/>
</dbReference>
<evidence type="ECO:0000256" key="6">
    <source>
        <dbReference type="ARBA" id="ARBA00060996"/>
    </source>
</evidence>
<protein>
    <recommendedName>
        <fullName evidence="8">Alpha-N-acetylglucosaminidase</fullName>
        <ecNumber evidence="7">3.2.1.50</ecNumber>
    </recommendedName>
</protein>
<feature type="domain" description="Alpha-N-acetylglucosaminidase N-terminal" evidence="11">
    <location>
        <begin position="30"/>
        <end position="117"/>
    </location>
</feature>
<dbReference type="GeneID" id="103124301"/>
<dbReference type="CTD" id="4669"/>
<evidence type="ECO:0000256" key="7">
    <source>
        <dbReference type="ARBA" id="ARBA00066522"/>
    </source>
</evidence>
<evidence type="ECO:0000256" key="4">
    <source>
        <dbReference type="ARBA" id="ARBA00023295"/>
    </source>
</evidence>
<evidence type="ECO:0000256" key="9">
    <source>
        <dbReference type="SAM" id="SignalP"/>
    </source>
</evidence>
<dbReference type="FunCoup" id="A0A1S3AHF8">
    <property type="interactions" value="709"/>
</dbReference>
<dbReference type="GO" id="GO:0004561">
    <property type="term" value="F:alpha-N-acetylglucosaminidase activity"/>
    <property type="evidence" value="ECO:0007669"/>
    <property type="project" value="UniProtKB-EC"/>
</dbReference>
<dbReference type="InterPro" id="IPR024240">
    <property type="entry name" value="NAGLU_N"/>
</dbReference>
<feature type="domain" description="Alpha-N-acetylglucosaminidase tim-barrel" evidence="10">
    <location>
        <begin position="131"/>
        <end position="466"/>
    </location>
</feature>
<evidence type="ECO:0000313" key="13">
    <source>
        <dbReference type="Proteomes" id="UP001652624"/>
    </source>
</evidence>
<keyword evidence="3" id="KW-0325">Glycoprotein</keyword>
<sequence>MEVVAVAAALGLLLLAGAQGSVENEVRETEAVRELLARLLGPELAASFSVWVKRALAAASGLDTYRLSGGGAGARVQVLGSTGVAAAAGLHRYLRDFCGCHVAWSGSQLHLPQPLPAVPGELTETTPNRYRYYQNVCTQSYSFVWWDWARWEQEIDWMALNGINLALAWNGQEAIWQRVYLELGLTQSEIDGHFTGPAFLAWARMGNLHSWGGPLPRSWHLKEIYLQHRILDRMRSFGMIPVLPAFAGHVPKALTRVFPRINVTQMGSWGNFNCSYSCSFLLAADDPLFPVIGSLFLRELTKEFGTDHIYGADTFNEMQPPSSEPSYLAAATAAVYQAMTIVDPEAVWLFQGWLFQHQPEFWGPAQVGAVLKAVPRGRLLVLDLFAETKPMYIHTASFQGQPFIWCMLHNFGGNHGLFGALEAVNRGAATARLFPNSTMVGTGMAPEGIGQNEVVYALMAELGWRKEPVADLGTWVSSFATRRYGVSHREAEAAWRLLLRSVYNCSGDTCTGHNRSPLVKRPSLQMVTAVWYNRSDVFEAWRLLLTATPTLATSPAFRYDLLDVTRQAAQELVSLYYWEARAAYLKQELVPLMRAGGILAYELLPALDKVLGSDRRFLLGTWLEQARRAAVSEAEGHFYEQNSRYQLTLWGPTGNILDYANKQLAGLVSDYYTPRWRLFMETLVESLVQGTPFQQRQFDQKVFQLEQAFVLGTQSYTSQPQGDTVGLVKGFFLKYYPRWVGGSL</sequence>
<evidence type="ECO:0000313" key="14">
    <source>
        <dbReference type="RefSeq" id="XP_007535086.1"/>
    </source>
</evidence>
<dbReference type="Proteomes" id="UP001652624">
    <property type="component" value="Chromosome 12"/>
</dbReference>
<keyword evidence="4" id="KW-0326">Glycosidase</keyword>
<proteinExistence type="inferred from homology"/>
<evidence type="ECO:0000256" key="1">
    <source>
        <dbReference type="ARBA" id="ARBA00022729"/>
    </source>
</evidence>
<dbReference type="OrthoDB" id="64736at2759"/>
<dbReference type="Gene3D" id="3.30.379.10">
    <property type="entry name" value="Chitobiase/beta-hexosaminidase domain 2-like"/>
    <property type="match status" value="1"/>
</dbReference>
<organism evidence="13 14">
    <name type="scientific">Erinaceus europaeus</name>
    <name type="common">Western European hedgehog</name>
    <dbReference type="NCBI Taxonomy" id="9365"/>
    <lineage>
        <taxon>Eukaryota</taxon>
        <taxon>Metazoa</taxon>
        <taxon>Chordata</taxon>
        <taxon>Craniata</taxon>
        <taxon>Vertebrata</taxon>
        <taxon>Euteleostomi</taxon>
        <taxon>Mammalia</taxon>
        <taxon>Eutheria</taxon>
        <taxon>Laurasiatheria</taxon>
        <taxon>Eulipotyphla</taxon>
        <taxon>Erinaceidae</taxon>
        <taxon>Erinaceinae</taxon>
        <taxon>Erinaceus</taxon>
    </lineage>
</organism>
<dbReference type="eggNOG" id="KOG2233">
    <property type="taxonomic scope" value="Eukaryota"/>
</dbReference>
<dbReference type="Gene3D" id="1.20.120.670">
    <property type="entry name" value="N-acetyl-b-d-glucoasminidase"/>
    <property type="match status" value="1"/>
</dbReference>
<feature type="chain" id="PRO_5010353263" description="Alpha-N-acetylglucosaminidase" evidence="9">
    <location>
        <begin position="21"/>
        <end position="744"/>
    </location>
</feature>
<keyword evidence="13" id="KW-1185">Reference proteome</keyword>
<evidence type="ECO:0000256" key="3">
    <source>
        <dbReference type="ARBA" id="ARBA00023180"/>
    </source>
</evidence>
<dbReference type="PANTHER" id="PTHR12872:SF1">
    <property type="entry name" value="ALPHA-N-ACETYLGLUCOSAMINIDASE"/>
    <property type="match status" value="1"/>
</dbReference>
<dbReference type="Gene3D" id="3.20.20.80">
    <property type="entry name" value="Glycosidases"/>
    <property type="match status" value="1"/>
</dbReference>
<dbReference type="Pfam" id="PF12971">
    <property type="entry name" value="NAGLU_N"/>
    <property type="match status" value="1"/>
</dbReference>
<dbReference type="Pfam" id="PF05089">
    <property type="entry name" value="NAGLU"/>
    <property type="match status" value="1"/>
</dbReference>
<gene>
    <name evidence="14" type="primary">NAGLU</name>
</gene>
<name>A0A1S3AHF8_ERIEU</name>
<dbReference type="InterPro" id="IPR024733">
    <property type="entry name" value="NAGLU_tim-barrel"/>
</dbReference>
<dbReference type="Pfam" id="PF12972">
    <property type="entry name" value="NAGLU_C"/>
    <property type="match status" value="1"/>
</dbReference>
<feature type="domain" description="Alpha-N-acetylglucosaminidase C-terminal" evidence="12">
    <location>
        <begin position="475"/>
        <end position="732"/>
    </location>
</feature>
<evidence type="ECO:0000256" key="2">
    <source>
        <dbReference type="ARBA" id="ARBA00022801"/>
    </source>
</evidence>
<accession>A0A1S3AHF8</accession>
<dbReference type="AlphaFoldDB" id="A0A1S3AHF8"/>
<comment type="catalytic activity">
    <reaction evidence="5">
        <text>Hydrolysis of terminal non-reducing N-acetyl-D-glucosamine residues in N-acetyl-alpha-D-glucosaminides.</text>
        <dbReference type="EC" id="3.2.1.50"/>
    </reaction>
</comment>
<evidence type="ECO:0000256" key="8">
    <source>
        <dbReference type="ARBA" id="ARBA00072202"/>
    </source>
</evidence>
<dbReference type="GO" id="GO:0048731">
    <property type="term" value="P:system development"/>
    <property type="evidence" value="ECO:0007669"/>
    <property type="project" value="UniProtKB-ARBA"/>
</dbReference>
<keyword evidence="2" id="KW-0378">Hydrolase</keyword>
<dbReference type="InParanoid" id="A0A1S3AHF8"/>
<dbReference type="PANTHER" id="PTHR12872">
    <property type="entry name" value="ALPHA-N-ACETYLGLUCOSAMINIDASE"/>
    <property type="match status" value="1"/>
</dbReference>
<reference evidence="14" key="1">
    <citation type="submission" date="2025-08" db="UniProtKB">
        <authorList>
            <consortium name="RefSeq"/>
        </authorList>
    </citation>
    <scope>IDENTIFICATION</scope>
</reference>
<dbReference type="RefSeq" id="XP_007535086.1">
    <property type="nucleotide sequence ID" value="XM_007535024.3"/>
</dbReference>
<evidence type="ECO:0000259" key="11">
    <source>
        <dbReference type="Pfam" id="PF12971"/>
    </source>
</evidence>
<evidence type="ECO:0000259" key="10">
    <source>
        <dbReference type="Pfam" id="PF05089"/>
    </source>
</evidence>
<evidence type="ECO:0000256" key="5">
    <source>
        <dbReference type="ARBA" id="ARBA00052030"/>
    </source>
</evidence>
<dbReference type="InterPro" id="IPR029018">
    <property type="entry name" value="Hex-like_dom2"/>
</dbReference>
<dbReference type="STRING" id="9365.ENSEEUP00000002869"/>
<keyword evidence="1 9" id="KW-0732">Signal</keyword>
<dbReference type="EC" id="3.2.1.50" evidence="7"/>